<sequence>MEQRDFFYHKLTLPTHRKVINSFISALNCFEVFVSIVTYATIKLS</sequence>
<keyword evidence="1" id="KW-0812">Transmembrane</keyword>
<protein>
    <submittedName>
        <fullName evidence="2">Uncharacterized protein</fullName>
    </submittedName>
</protein>
<evidence type="ECO:0000313" key="3">
    <source>
        <dbReference type="Proteomes" id="UP000237105"/>
    </source>
</evidence>
<feature type="transmembrane region" description="Helical" evidence="1">
    <location>
        <begin position="20"/>
        <end position="42"/>
    </location>
</feature>
<dbReference type="Proteomes" id="UP000237105">
    <property type="component" value="Unassembled WGS sequence"/>
</dbReference>
<evidence type="ECO:0000313" key="2">
    <source>
        <dbReference type="EMBL" id="PON47887.1"/>
    </source>
</evidence>
<keyword evidence="3" id="KW-1185">Reference proteome</keyword>
<gene>
    <name evidence="2" type="ORF">PanWU01x14_241260</name>
</gene>
<name>A0A2P5BGH1_PARAD</name>
<keyword evidence="1" id="KW-1133">Transmembrane helix</keyword>
<dbReference type="EMBL" id="JXTB01000286">
    <property type="protein sequence ID" value="PON47887.1"/>
    <property type="molecule type" value="Genomic_DNA"/>
</dbReference>
<reference evidence="3" key="1">
    <citation type="submission" date="2016-06" db="EMBL/GenBank/DDBJ databases">
        <title>Parallel loss of symbiosis genes in relatives of nitrogen-fixing non-legume Parasponia.</title>
        <authorList>
            <person name="Van Velzen R."/>
            <person name="Holmer R."/>
            <person name="Bu F."/>
            <person name="Rutten L."/>
            <person name="Van Zeijl A."/>
            <person name="Liu W."/>
            <person name="Santuari L."/>
            <person name="Cao Q."/>
            <person name="Sharma T."/>
            <person name="Shen D."/>
            <person name="Roswanjaya Y."/>
            <person name="Wardhani T."/>
            <person name="Kalhor M.S."/>
            <person name="Jansen J."/>
            <person name="Van den Hoogen J."/>
            <person name="Gungor B."/>
            <person name="Hartog M."/>
            <person name="Hontelez J."/>
            <person name="Verver J."/>
            <person name="Yang W.-C."/>
            <person name="Schijlen E."/>
            <person name="Repin R."/>
            <person name="Schilthuizen M."/>
            <person name="Schranz E."/>
            <person name="Heidstra R."/>
            <person name="Miyata K."/>
            <person name="Fedorova E."/>
            <person name="Kohlen W."/>
            <person name="Bisseling T."/>
            <person name="Smit S."/>
            <person name="Geurts R."/>
        </authorList>
    </citation>
    <scope>NUCLEOTIDE SEQUENCE [LARGE SCALE GENOMIC DNA]</scope>
    <source>
        <strain evidence="3">cv. WU1-14</strain>
    </source>
</reference>
<organism evidence="2 3">
    <name type="scientific">Parasponia andersonii</name>
    <name type="common">Sponia andersonii</name>
    <dbReference type="NCBI Taxonomy" id="3476"/>
    <lineage>
        <taxon>Eukaryota</taxon>
        <taxon>Viridiplantae</taxon>
        <taxon>Streptophyta</taxon>
        <taxon>Embryophyta</taxon>
        <taxon>Tracheophyta</taxon>
        <taxon>Spermatophyta</taxon>
        <taxon>Magnoliopsida</taxon>
        <taxon>eudicotyledons</taxon>
        <taxon>Gunneridae</taxon>
        <taxon>Pentapetalae</taxon>
        <taxon>rosids</taxon>
        <taxon>fabids</taxon>
        <taxon>Rosales</taxon>
        <taxon>Cannabaceae</taxon>
        <taxon>Parasponia</taxon>
    </lineage>
</organism>
<comment type="caution">
    <text evidence="2">The sequence shown here is derived from an EMBL/GenBank/DDBJ whole genome shotgun (WGS) entry which is preliminary data.</text>
</comment>
<dbReference type="AlphaFoldDB" id="A0A2P5BGH1"/>
<proteinExistence type="predicted"/>
<evidence type="ECO:0000256" key="1">
    <source>
        <dbReference type="SAM" id="Phobius"/>
    </source>
</evidence>
<accession>A0A2P5BGH1</accession>
<keyword evidence="1" id="KW-0472">Membrane</keyword>